<dbReference type="OrthoDB" id="9800082at2"/>
<protein>
    <submittedName>
        <fullName evidence="1">HutD family protein</fullName>
    </submittedName>
</protein>
<evidence type="ECO:0000313" key="1">
    <source>
        <dbReference type="EMBL" id="TDL78431.1"/>
    </source>
</evidence>
<gene>
    <name evidence="1" type="ORF">E2L08_10855</name>
</gene>
<dbReference type="InterPro" id="IPR014710">
    <property type="entry name" value="RmlC-like_jellyroll"/>
</dbReference>
<dbReference type="CDD" id="cd20293">
    <property type="entry name" value="cupin_HutD_N"/>
    <property type="match status" value="1"/>
</dbReference>
<organism evidence="1 2">
    <name type="scientific">Palleronia sediminis</name>
    <dbReference type="NCBI Taxonomy" id="2547833"/>
    <lineage>
        <taxon>Bacteria</taxon>
        <taxon>Pseudomonadati</taxon>
        <taxon>Pseudomonadota</taxon>
        <taxon>Alphaproteobacteria</taxon>
        <taxon>Rhodobacterales</taxon>
        <taxon>Roseobacteraceae</taxon>
        <taxon>Palleronia</taxon>
    </lineage>
</organism>
<dbReference type="Gene3D" id="2.60.120.10">
    <property type="entry name" value="Jelly Rolls"/>
    <property type="match status" value="1"/>
</dbReference>
<accession>A0A4R6A446</accession>
<keyword evidence="2" id="KW-1185">Reference proteome</keyword>
<comment type="caution">
    <text evidence="1">The sequence shown here is derived from an EMBL/GenBank/DDBJ whole genome shotgun (WGS) entry which is preliminary data.</text>
</comment>
<dbReference type="SUPFAM" id="SSF51182">
    <property type="entry name" value="RmlC-like cupins"/>
    <property type="match status" value="1"/>
</dbReference>
<dbReference type="RefSeq" id="WP_133397105.1">
    <property type="nucleotide sequence ID" value="NZ_SNAA01000011.1"/>
</dbReference>
<dbReference type="PANTHER" id="PTHR37943">
    <property type="entry name" value="PROTEIN VES"/>
    <property type="match status" value="1"/>
</dbReference>
<dbReference type="AlphaFoldDB" id="A0A4R6A446"/>
<dbReference type="PANTHER" id="PTHR37943:SF1">
    <property type="entry name" value="PROTEIN VES"/>
    <property type="match status" value="1"/>
</dbReference>
<dbReference type="EMBL" id="SNAA01000011">
    <property type="protein sequence ID" value="TDL78431.1"/>
    <property type="molecule type" value="Genomic_DNA"/>
</dbReference>
<evidence type="ECO:0000313" key="2">
    <source>
        <dbReference type="Proteomes" id="UP000295701"/>
    </source>
</evidence>
<dbReference type="Pfam" id="PF05962">
    <property type="entry name" value="HutD"/>
    <property type="match status" value="1"/>
</dbReference>
<proteinExistence type="predicted"/>
<sequence>MHVLNGADLVDVPWKNGGGITRRIARGMSGDRVVWTLSRADVREDGPFSNFEGLQRILTVVSNSGMDLVHKGGSLTAPPCLPVAFDGGLPVTARLHDGPLTDLNLMFDASICAGRVTPHHGPTDIELRPAGTGLLAIHVISGTPEIGGRTRGAADTLFVTTRLTARLAAGDAILEIALDYRDQSADITLAIASL</sequence>
<dbReference type="Proteomes" id="UP000295701">
    <property type="component" value="Unassembled WGS sequence"/>
</dbReference>
<name>A0A4R6A446_9RHOB</name>
<dbReference type="InterPro" id="IPR011051">
    <property type="entry name" value="RmlC_Cupin_sf"/>
</dbReference>
<dbReference type="InterPro" id="IPR010282">
    <property type="entry name" value="Uncharacterised_HutD/Ves"/>
</dbReference>
<reference evidence="1 2" key="1">
    <citation type="submission" date="2019-03" db="EMBL/GenBank/DDBJ databases">
        <title>Primorskyibacter sp. SS33 isolated from sediments.</title>
        <authorList>
            <person name="Xunke S."/>
        </authorList>
    </citation>
    <scope>NUCLEOTIDE SEQUENCE [LARGE SCALE GENOMIC DNA]</scope>
    <source>
        <strain evidence="1 2">SS33</strain>
    </source>
</reference>